<dbReference type="HOGENOM" id="CLU_2390435_0_0_1"/>
<name>A0A061GCC7_THECC</name>
<dbReference type="InParanoid" id="A0A061GCC7"/>
<dbReference type="AlphaFoldDB" id="A0A061GCC7"/>
<keyword evidence="2" id="KW-1185">Reference proteome</keyword>
<gene>
    <name evidence="1" type="ORF">TCM_028755</name>
</gene>
<reference evidence="1 2" key="1">
    <citation type="journal article" date="2013" name="Genome Biol.">
        <title>The genome sequence of the most widely cultivated cacao type and its use to identify candidate genes regulating pod color.</title>
        <authorList>
            <person name="Motamayor J.C."/>
            <person name="Mockaitis K."/>
            <person name="Schmutz J."/>
            <person name="Haiminen N."/>
            <person name="Iii D.L."/>
            <person name="Cornejo O."/>
            <person name="Findley S.D."/>
            <person name="Zheng P."/>
            <person name="Utro F."/>
            <person name="Royaert S."/>
            <person name="Saski C."/>
            <person name="Jenkins J."/>
            <person name="Podicheti R."/>
            <person name="Zhao M."/>
            <person name="Scheffler B.E."/>
            <person name="Stack J.C."/>
            <person name="Feltus F.A."/>
            <person name="Mustiga G.M."/>
            <person name="Amores F."/>
            <person name="Phillips W."/>
            <person name="Marelli J.P."/>
            <person name="May G.D."/>
            <person name="Shapiro H."/>
            <person name="Ma J."/>
            <person name="Bustamante C.D."/>
            <person name="Schnell R.J."/>
            <person name="Main D."/>
            <person name="Gilbert D."/>
            <person name="Parida L."/>
            <person name="Kuhn D.N."/>
        </authorList>
    </citation>
    <scope>NUCLEOTIDE SEQUENCE [LARGE SCALE GENOMIC DNA]</scope>
    <source>
        <strain evidence="2">cv. Matina 1-6</strain>
    </source>
</reference>
<proteinExistence type="predicted"/>
<accession>A0A061GCC7</accession>
<evidence type="ECO:0000313" key="1">
    <source>
        <dbReference type="EMBL" id="EOY26802.1"/>
    </source>
</evidence>
<sequence>MLPSPSDWCSLFLVSWGAPIGSNPGSGKFFADLFYLSKRDRVQNSPTVGVTCRFFVYDQSKTVSFIINASQDESQTQWVEGDGNMQFVGNSLTD</sequence>
<dbReference type="EMBL" id="CM001884">
    <property type="protein sequence ID" value="EOY26802.1"/>
    <property type="molecule type" value="Genomic_DNA"/>
</dbReference>
<organism evidence="1 2">
    <name type="scientific">Theobroma cacao</name>
    <name type="common">Cacao</name>
    <name type="synonym">Cocoa</name>
    <dbReference type="NCBI Taxonomy" id="3641"/>
    <lineage>
        <taxon>Eukaryota</taxon>
        <taxon>Viridiplantae</taxon>
        <taxon>Streptophyta</taxon>
        <taxon>Embryophyta</taxon>
        <taxon>Tracheophyta</taxon>
        <taxon>Spermatophyta</taxon>
        <taxon>Magnoliopsida</taxon>
        <taxon>eudicotyledons</taxon>
        <taxon>Gunneridae</taxon>
        <taxon>Pentapetalae</taxon>
        <taxon>rosids</taxon>
        <taxon>malvids</taxon>
        <taxon>Malvales</taxon>
        <taxon>Malvaceae</taxon>
        <taxon>Byttnerioideae</taxon>
        <taxon>Theobroma</taxon>
    </lineage>
</organism>
<evidence type="ECO:0000313" key="2">
    <source>
        <dbReference type="Proteomes" id="UP000026915"/>
    </source>
</evidence>
<protein>
    <submittedName>
        <fullName evidence="1">Uncharacterized protein</fullName>
    </submittedName>
</protein>
<dbReference type="Proteomes" id="UP000026915">
    <property type="component" value="Chromosome 6"/>
</dbReference>
<dbReference type="Gramene" id="EOY26802">
    <property type="protein sequence ID" value="EOY26802"/>
    <property type="gene ID" value="TCM_028755"/>
</dbReference>